<gene>
    <name evidence="1" type="ORF">OPT61_g6511</name>
</gene>
<sequence length="230" mass="23934">MKRCPGLVSALLKQSHGVQALAGGRRLSSRPCPTCCMRRGAPIGKSLTNARTDVVTATTEDWHTLGSVTLGITTTLRAEGASFFTLVSPPGWYWYGLEPPDFQGSLCSALETARSEEALVGERAARVQYWMAPWCVVRLAGELTEVPACEAEDTAHDGQEHLRDSISLQLHPPTEQGLAAYIELGVALRSGPESVLAGLPLGLSRVRGGDVAGPAAGGGGGAKAGGSAEG</sequence>
<name>A0ACC2I6C2_9PLEO</name>
<dbReference type="Proteomes" id="UP001153331">
    <property type="component" value="Unassembled WGS sequence"/>
</dbReference>
<proteinExistence type="predicted"/>
<reference evidence="1" key="1">
    <citation type="submission" date="2022-11" db="EMBL/GenBank/DDBJ databases">
        <title>Genome Sequence of Boeremia exigua.</title>
        <authorList>
            <person name="Buettner E."/>
        </authorList>
    </citation>
    <scope>NUCLEOTIDE SEQUENCE</scope>
    <source>
        <strain evidence="1">CU02</strain>
    </source>
</reference>
<evidence type="ECO:0000313" key="1">
    <source>
        <dbReference type="EMBL" id="KAJ8110707.1"/>
    </source>
</evidence>
<dbReference type="EMBL" id="JAPHNI010000473">
    <property type="protein sequence ID" value="KAJ8110707.1"/>
    <property type="molecule type" value="Genomic_DNA"/>
</dbReference>
<organism evidence="1 2">
    <name type="scientific">Boeremia exigua</name>
    <dbReference type="NCBI Taxonomy" id="749465"/>
    <lineage>
        <taxon>Eukaryota</taxon>
        <taxon>Fungi</taxon>
        <taxon>Dikarya</taxon>
        <taxon>Ascomycota</taxon>
        <taxon>Pezizomycotina</taxon>
        <taxon>Dothideomycetes</taxon>
        <taxon>Pleosporomycetidae</taxon>
        <taxon>Pleosporales</taxon>
        <taxon>Pleosporineae</taxon>
        <taxon>Didymellaceae</taxon>
        <taxon>Boeremia</taxon>
    </lineage>
</organism>
<keyword evidence="2" id="KW-1185">Reference proteome</keyword>
<accession>A0ACC2I6C2</accession>
<protein>
    <submittedName>
        <fullName evidence="1">Uncharacterized protein</fullName>
    </submittedName>
</protein>
<evidence type="ECO:0000313" key="2">
    <source>
        <dbReference type="Proteomes" id="UP001153331"/>
    </source>
</evidence>
<comment type="caution">
    <text evidence="1">The sequence shown here is derived from an EMBL/GenBank/DDBJ whole genome shotgun (WGS) entry which is preliminary data.</text>
</comment>